<comment type="caution">
    <text evidence="1">The sequence shown here is derived from an EMBL/GenBank/DDBJ whole genome shotgun (WGS) entry which is preliminary data.</text>
</comment>
<proteinExistence type="predicted"/>
<dbReference type="AlphaFoldDB" id="A0A4V2SWX9"/>
<accession>A0A4V2SWX9</accession>
<evidence type="ECO:0000313" key="2">
    <source>
        <dbReference type="Proteomes" id="UP000294746"/>
    </source>
</evidence>
<protein>
    <recommendedName>
        <fullName evidence="3">Helix-turn-helix protein</fullName>
    </recommendedName>
</protein>
<evidence type="ECO:0008006" key="3">
    <source>
        <dbReference type="Google" id="ProtNLM"/>
    </source>
</evidence>
<dbReference type="Proteomes" id="UP000294746">
    <property type="component" value="Unassembled WGS sequence"/>
</dbReference>
<evidence type="ECO:0000313" key="1">
    <source>
        <dbReference type="EMBL" id="TCP63926.1"/>
    </source>
</evidence>
<dbReference type="OrthoDB" id="92877at2"/>
<dbReference type="RefSeq" id="WP_131849692.1">
    <property type="nucleotide sequence ID" value="NZ_SLXV01000045.1"/>
</dbReference>
<name>A0A4V2SWX9_9BACL</name>
<dbReference type="EMBL" id="SLXV01000045">
    <property type="protein sequence ID" value="TCP63926.1"/>
    <property type="molecule type" value="Genomic_DNA"/>
</dbReference>
<reference evidence="1 2" key="1">
    <citation type="submission" date="2019-03" db="EMBL/GenBank/DDBJ databases">
        <title>Genomic Encyclopedia of Type Strains, Phase IV (KMG-IV): sequencing the most valuable type-strain genomes for metagenomic binning, comparative biology and taxonomic classification.</title>
        <authorList>
            <person name="Goeker M."/>
        </authorList>
    </citation>
    <scope>NUCLEOTIDE SEQUENCE [LARGE SCALE GENOMIC DNA]</scope>
    <source>
        <strain evidence="1 2">DSM 46831</strain>
    </source>
</reference>
<sequence>MLQMANYEFIRKQHVLLEKSIRQISRETGYSRQTIRKALRSTEKPKYKLTKPKKLHVMGDYKDIILEWIRQ</sequence>
<organism evidence="1 2">
    <name type="scientific">Baia soyae</name>
    <dbReference type="NCBI Taxonomy" id="1544746"/>
    <lineage>
        <taxon>Bacteria</taxon>
        <taxon>Bacillati</taxon>
        <taxon>Bacillota</taxon>
        <taxon>Bacilli</taxon>
        <taxon>Bacillales</taxon>
        <taxon>Thermoactinomycetaceae</taxon>
        <taxon>Baia</taxon>
    </lineage>
</organism>
<keyword evidence="2" id="KW-1185">Reference proteome</keyword>
<gene>
    <name evidence="1" type="ORF">EDD57_1453</name>
</gene>